<dbReference type="SUPFAM" id="SSF52540">
    <property type="entry name" value="P-loop containing nucleoside triphosphate hydrolases"/>
    <property type="match status" value="1"/>
</dbReference>
<evidence type="ECO:0008006" key="3">
    <source>
        <dbReference type="Google" id="ProtNLM"/>
    </source>
</evidence>
<dbReference type="EMBL" id="JBHSIY010000006">
    <property type="protein sequence ID" value="MFC4866304.1"/>
    <property type="molecule type" value="Genomic_DNA"/>
</dbReference>
<dbReference type="Proteomes" id="UP001595858">
    <property type="component" value="Unassembled WGS sequence"/>
</dbReference>
<evidence type="ECO:0000313" key="2">
    <source>
        <dbReference type="Proteomes" id="UP001595858"/>
    </source>
</evidence>
<proteinExistence type="predicted"/>
<dbReference type="RefSeq" id="WP_344139816.1">
    <property type="nucleotide sequence ID" value="NZ_BAAAQI010000001.1"/>
</dbReference>
<reference evidence="2" key="1">
    <citation type="journal article" date="2019" name="Int. J. Syst. Evol. Microbiol.">
        <title>The Global Catalogue of Microorganisms (GCM) 10K type strain sequencing project: providing services to taxonomists for standard genome sequencing and annotation.</title>
        <authorList>
            <consortium name="The Broad Institute Genomics Platform"/>
            <consortium name="The Broad Institute Genome Sequencing Center for Infectious Disease"/>
            <person name="Wu L."/>
            <person name="Ma J."/>
        </authorList>
    </citation>
    <scope>NUCLEOTIDE SEQUENCE [LARGE SCALE GENOMIC DNA]</scope>
    <source>
        <strain evidence="2">CGMCC 4.7304</strain>
    </source>
</reference>
<dbReference type="Gene3D" id="3.40.50.300">
    <property type="entry name" value="P-loop containing nucleotide triphosphate hydrolases"/>
    <property type="match status" value="1"/>
</dbReference>
<sequence>MATVVLFSLGGAPGVTTLALAVAAAWPKPVPTVMVEADAAGGDIAAWRRLPVSPGLVELAAAARTDAPFADGAAAPVVLGCSQVLAGGQRVCVAPLLTDSAAGAVRLLAGHPAVLRADGVVTVVDAGRVAPRTPAASLVASADTALLVVGDDLAQLKRAQGSLPALREAVAHLGLVITGTATAAGQVHEALGVPVLQRVPADARSAAFLRGHAQPPRPYRRPLMRSARHLAERLAHTTPLTPAEKAGAR</sequence>
<keyword evidence="2" id="KW-1185">Reference proteome</keyword>
<gene>
    <name evidence="1" type="ORF">ACFPCZ_06650</name>
</gene>
<accession>A0ABV9SK91</accession>
<protein>
    <recommendedName>
        <fullName evidence="3">MinD-like ATPase involved in chromosome partitioning or flagellar assembly</fullName>
    </recommendedName>
</protein>
<dbReference type="InterPro" id="IPR027417">
    <property type="entry name" value="P-loop_NTPase"/>
</dbReference>
<evidence type="ECO:0000313" key="1">
    <source>
        <dbReference type="EMBL" id="MFC4866304.1"/>
    </source>
</evidence>
<organism evidence="1 2">
    <name type="scientific">Streptomonospora arabica</name>
    <dbReference type="NCBI Taxonomy" id="412417"/>
    <lineage>
        <taxon>Bacteria</taxon>
        <taxon>Bacillati</taxon>
        <taxon>Actinomycetota</taxon>
        <taxon>Actinomycetes</taxon>
        <taxon>Streptosporangiales</taxon>
        <taxon>Nocardiopsidaceae</taxon>
        <taxon>Streptomonospora</taxon>
    </lineage>
</organism>
<name>A0ABV9SK91_9ACTN</name>
<comment type="caution">
    <text evidence="1">The sequence shown here is derived from an EMBL/GenBank/DDBJ whole genome shotgun (WGS) entry which is preliminary data.</text>
</comment>